<dbReference type="Proteomes" id="UP000324222">
    <property type="component" value="Unassembled WGS sequence"/>
</dbReference>
<comment type="caution">
    <text evidence="2">The sequence shown here is derived from an EMBL/GenBank/DDBJ whole genome shotgun (WGS) entry which is preliminary data.</text>
</comment>
<evidence type="ECO:0000313" key="3">
    <source>
        <dbReference type="Proteomes" id="UP000324222"/>
    </source>
</evidence>
<name>A0A5B7J8U3_PORTR</name>
<gene>
    <name evidence="2" type="ORF">E2C01_085897</name>
</gene>
<evidence type="ECO:0000256" key="1">
    <source>
        <dbReference type="SAM" id="Phobius"/>
    </source>
</evidence>
<sequence>MVEEEKGGALVSKEWGCEAAAELMRNRARCHLIAAVSIITVTVIGTLIFLSSSFLPLVKHPQIKGIPLHHFPQHWERVLALNVVVWLQQECI</sequence>
<proteinExistence type="predicted"/>
<protein>
    <submittedName>
        <fullName evidence="2">Uncharacterized protein</fullName>
    </submittedName>
</protein>
<accession>A0A5B7J8U3</accession>
<reference evidence="2 3" key="1">
    <citation type="submission" date="2019-05" db="EMBL/GenBank/DDBJ databases">
        <title>Another draft genome of Portunus trituberculatus and its Hox gene families provides insights of decapod evolution.</title>
        <authorList>
            <person name="Jeong J.-H."/>
            <person name="Song I."/>
            <person name="Kim S."/>
            <person name="Choi T."/>
            <person name="Kim D."/>
            <person name="Ryu S."/>
            <person name="Kim W."/>
        </authorList>
    </citation>
    <scope>NUCLEOTIDE SEQUENCE [LARGE SCALE GENOMIC DNA]</scope>
    <source>
        <tissue evidence="2">Muscle</tissue>
    </source>
</reference>
<evidence type="ECO:0000313" key="2">
    <source>
        <dbReference type="EMBL" id="MPC90893.1"/>
    </source>
</evidence>
<dbReference type="EMBL" id="VSRR010085940">
    <property type="protein sequence ID" value="MPC90893.1"/>
    <property type="molecule type" value="Genomic_DNA"/>
</dbReference>
<dbReference type="AlphaFoldDB" id="A0A5B7J8U3"/>
<keyword evidence="3" id="KW-1185">Reference proteome</keyword>
<organism evidence="2 3">
    <name type="scientific">Portunus trituberculatus</name>
    <name type="common">Swimming crab</name>
    <name type="synonym">Neptunus trituberculatus</name>
    <dbReference type="NCBI Taxonomy" id="210409"/>
    <lineage>
        <taxon>Eukaryota</taxon>
        <taxon>Metazoa</taxon>
        <taxon>Ecdysozoa</taxon>
        <taxon>Arthropoda</taxon>
        <taxon>Crustacea</taxon>
        <taxon>Multicrustacea</taxon>
        <taxon>Malacostraca</taxon>
        <taxon>Eumalacostraca</taxon>
        <taxon>Eucarida</taxon>
        <taxon>Decapoda</taxon>
        <taxon>Pleocyemata</taxon>
        <taxon>Brachyura</taxon>
        <taxon>Eubrachyura</taxon>
        <taxon>Portunoidea</taxon>
        <taxon>Portunidae</taxon>
        <taxon>Portuninae</taxon>
        <taxon>Portunus</taxon>
    </lineage>
</organism>
<keyword evidence="1" id="KW-1133">Transmembrane helix</keyword>
<keyword evidence="1" id="KW-0472">Membrane</keyword>
<feature type="transmembrane region" description="Helical" evidence="1">
    <location>
        <begin position="32"/>
        <end position="55"/>
    </location>
</feature>
<keyword evidence="1" id="KW-0812">Transmembrane</keyword>